<dbReference type="Gene3D" id="3.20.20.210">
    <property type="match status" value="1"/>
</dbReference>
<dbReference type="GO" id="GO:0006782">
    <property type="term" value="P:protoporphyrinogen IX biosynthetic process"/>
    <property type="evidence" value="ECO:0007669"/>
    <property type="project" value="UniProtKB-UniPathway"/>
</dbReference>
<evidence type="ECO:0000256" key="3">
    <source>
        <dbReference type="ARBA" id="ARBA00012288"/>
    </source>
</evidence>
<dbReference type="EC" id="4.1.1.37" evidence="3"/>
<keyword evidence="7" id="KW-0627">Porphyrin biosynthesis</keyword>
<dbReference type="PANTHER" id="PTHR21091:SF169">
    <property type="entry name" value="UROPORPHYRINOGEN DECARBOXYLASE"/>
    <property type="match status" value="1"/>
</dbReference>
<dbReference type="PANTHER" id="PTHR21091">
    <property type="entry name" value="METHYLTETRAHYDROFOLATE:HOMOCYSTEINE METHYLTRANSFERASE RELATED"/>
    <property type="match status" value="1"/>
</dbReference>
<dbReference type="Pfam" id="PF01208">
    <property type="entry name" value="URO-D"/>
    <property type="match status" value="1"/>
</dbReference>
<comment type="similarity">
    <text evidence="2">Belongs to the uroporphyrinogen decarboxylase family.</text>
</comment>
<reference evidence="9" key="1">
    <citation type="submission" date="2016-10" db="EMBL/GenBank/DDBJ databases">
        <title>Sequence of Gallionella enrichment culture.</title>
        <authorList>
            <person name="Poehlein A."/>
            <person name="Muehling M."/>
            <person name="Daniel R."/>
        </authorList>
    </citation>
    <scope>NUCLEOTIDE SEQUENCE</scope>
</reference>
<dbReference type="SUPFAM" id="SSF51726">
    <property type="entry name" value="UROD/MetE-like"/>
    <property type="match status" value="1"/>
</dbReference>
<comment type="caution">
    <text evidence="9">The sequence shown here is derived from an EMBL/GenBank/DDBJ whole genome shotgun (WGS) entry which is preliminary data.</text>
</comment>
<evidence type="ECO:0000313" key="9">
    <source>
        <dbReference type="EMBL" id="OIR08279.1"/>
    </source>
</evidence>
<dbReference type="UniPathway" id="UPA00251">
    <property type="reaction ID" value="UER00321"/>
</dbReference>
<dbReference type="InterPro" id="IPR006361">
    <property type="entry name" value="Uroporphyrinogen_deCO2ase_HemE"/>
</dbReference>
<keyword evidence="4" id="KW-0963">Cytoplasm</keyword>
<dbReference type="EMBL" id="MLJW01000032">
    <property type="protein sequence ID" value="OIR08279.1"/>
    <property type="molecule type" value="Genomic_DNA"/>
</dbReference>
<organism evidence="9">
    <name type="scientific">mine drainage metagenome</name>
    <dbReference type="NCBI Taxonomy" id="410659"/>
    <lineage>
        <taxon>unclassified sequences</taxon>
        <taxon>metagenomes</taxon>
        <taxon>ecological metagenomes</taxon>
    </lineage>
</organism>
<evidence type="ECO:0000256" key="6">
    <source>
        <dbReference type="ARBA" id="ARBA00023239"/>
    </source>
</evidence>
<gene>
    <name evidence="9" type="primary">hemE_5</name>
    <name evidence="9" type="ORF">GALL_94470</name>
</gene>
<dbReference type="InterPro" id="IPR038071">
    <property type="entry name" value="UROD/MetE-like_sf"/>
</dbReference>
<evidence type="ECO:0000256" key="5">
    <source>
        <dbReference type="ARBA" id="ARBA00022793"/>
    </source>
</evidence>
<sequence length="346" mass="38280">MNNIKNDLLLRTLRGEETERTPVWMMRQAGRYLPEYMVLREKYGFFERCQTPELAAAITLQPVDIVGVDAAILFSDILVVPQAMGLEVQLIESRGPILPDPIKTVKDLIRVRVPNVDETLGYVFNAIKLIKQQLNGRVPLIGFAGAPWTILCYMVQGKGSKTFDEAKAFCYTQPELAHQLLQMITDTTIAYLKGQVAAGADTVQIFDSWGGLLGPDDFENISLKYIRQIVTALKDDVPVIIFAKGAWHSLDAMAATGAAGLGIDWCIKPQMARQLSGNNITLQGNFDPAKLLSPIPVIKKEVKQMLQAFGKGHHIANLGHGILPNVPVDHARAFVDTVKEFRMSDI</sequence>
<name>A0A1J5SIN8_9ZZZZ</name>
<keyword evidence="6 9" id="KW-0456">Lyase</keyword>
<dbReference type="PROSITE" id="PS00906">
    <property type="entry name" value="UROD_1"/>
    <property type="match status" value="1"/>
</dbReference>
<evidence type="ECO:0000259" key="8">
    <source>
        <dbReference type="PROSITE" id="PS00906"/>
    </source>
</evidence>
<evidence type="ECO:0000256" key="2">
    <source>
        <dbReference type="ARBA" id="ARBA00009935"/>
    </source>
</evidence>
<protein>
    <recommendedName>
        <fullName evidence="3">uroporphyrinogen decarboxylase</fullName>
        <ecNumber evidence="3">4.1.1.37</ecNumber>
    </recommendedName>
</protein>
<dbReference type="FunFam" id="3.20.20.210:FF:000007">
    <property type="entry name" value="Uroporphyrinogen decarboxylase"/>
    <property type="match status" value="1"/>
</dbReference>
<keyword evidence="5" id="KW-0210">Decarboxylase</keyword>
<dbReference type="CDD" id="cd00717">
    <property type="entry name" value="URO-D"/>
    <property type="match status" value="1"/>
</dbReference>
<comment type="pathway">
    <text evidence="1">Porphyrin-containing compound metabolism; protoporphyrin-IX biosynthesis; coproporphyrinogen-III from 5-aminolevulinate: step 4/4.</text>
</comment>
<evidence type="ECO:0000256" key="7">
    <source>
        <dbReference type="ARBA" id="ARBA00023244"/>
    </source>
</evidence>
<dbReference type="GO" id="GO:0005829">
    <property type="term" value="C:cytosol"/>
    <property type="evidence" value="ECO:0007669"/>
    <property type="project" value="TreeGrafter"/>
</dbReference>
<dbReference type="InterPro" id="IPR000257">
    <property type="entry name" value="Uroporphyrinogen_deCOase"/>
</dbReference>
<dbReference type="HAMAP" id="MF_00218">
    <property type="entry name" value="URO_D"/>
    <property type="match status" value="1"/>
</dbReference>
<accession>A0A1J5SIN8</accession>
<evidence type="ECO:0000256" key="1">
    <source>
        <dbReference type="ARBA" id="ARBA00004804"/>
    </source>
</evidence>
<feature type="domain" description="Uroporphyrinogen decarboxylase (URO-D)" evidence="8">
    <location>
        <begin position="22"/>
        <end position="31"/>
    </location>
</feature>
<dbReference type="GO" id="GO:0004853">
    <property type="term" value="F:uroporphyrinogen decarboxylase activity"/>
    <property type="evidence" value="ECO:0007669"/>
    <property type="project" value="UniProtKB-EC"/>
</dbReference>
<dbReference type="AlphaFoldDB" id="A0A1J5SIN8"/>
<dbReference type="NCBIfam" id="TIGR01464">
    <property type="entry name" value="hemE"/>
    <property type="match status" value="1"/>
</dbReference>
<evidence type="ECO:0000256" key="4">
    <source>
        <dbReference type="ARBA" id="ARBA00022490"/>
    </source>
</evidence>
<proteinExistence type="inferred from homology"/>